<keyword evidence="2" id="KW-1185">Reference proteome</keyword>
<protein>
    <recommendedName>
        <fullName evidence="3">Sulfotransferase domain-containing protein</fullName>
    </recommendedName>
</protein>
<dbReference type="STRING" id="933388.S7Z4W5"/>
<organism evidence="1 2">
    <name type="scientific">Penicillium oxalicum (strain 114-2 / CGMCC 5302)</name>
    <name type="common">Penicillium decumbens</name>
    <dbReference type="NCBI Taxonomy" id="933388"/>
    <lineage>
        <taxon>Eukaryota</taxon>
        <taxon>Fungi</taxon>
        <taxon>Dikarya</taxon>
        <taxon>Ascomycota</taxon>
        <taxon>Pezizomycotina</taxon>
        <taxon>Eurotiomycetes</taxon>
        <taxon>Eurotiomycetidae</taxon>
        <taxon>Eurotiales</taxon>
        <taxon>Aspergillaceae</taxon>
        <taxon>Penicillium</taxon>
    </lineage>
</organism>
<dbReference type="PANTHER" id="PTHR48419">
    <property type="entry name" value="SULFOTRANSFERASE DOMAIN-CONTAINING PROTEIN"/>
    <property type="match status" value="1"/>
</dbReference>
<accession>S7Z4W5</accession>
<sequence length="347" mass="39726">MEENTEDGKSRQPLLIFTYPRTTSNLLMRMLSIPNQSDAVSVESGGYFFLPAFQKIKVMKLLDCPSTQWTNKEWTSLKEVYTSCADNLQGLLRTANKMEKMAVFKEHTPFIISPPVQASFVHEDEAPEHPWRIDLGVLNDATDVNSAVPYNQSVFPSEFLLKCVPAFLIRHPALAFPSYYRMIQDIRGEGSPIDPTKPIFKQVFTLRWTRNMFDWFLAVNTKSPNDKSPRQIPIVLDADDILTDPKLVLHFCDLVGLDSSKVQFEWDPVPNEELQKEDTIRKHTRSTLLSSTGITPGKTFDGLTVEGEYGKWRIEFGDKVADKLHHWVKTALPDYEYLARNRLQLPS</sequence>
<reference evidence="1 2" key="1">
    <citation type="journal article" date="2013" name="PLoS ONE">
        <title>Genomic and secretomic analyses reveal unique features of the lignocellulolytic enzyme system of Penicillium decumbens.</title>
        <authorList>
            <person name="Liu G."/>
            <person name="Zhang L."/>
            <person name="Wei X."/>
            <person name="Zou G."/>
            <person name="Qin Y."/>
            <person name="Ma L."/>
            <person name="Li J."/>
            <person name="Zheng H."/>
            <person name="Wang S."/>
            <person name="Wang C."/>
            <person name="Xun L."/>
            <person name="Zhao G.-P."/>
            <person name="Zhou Z."/>
            <person name="Qu Y."/>
        </authorList>
    </citation>
    <scope>NUCLEOTIDE SEQUENCE [LARGE SCALE GENOMIC DNA]</scope>
    <source>
        <strain evidence="2">114-2 / CGMCC 5302</strain>
    </source>
</reference>
<proteinExistence type="predicted"/>
<dbReference type="Gene3D" id="3.40.50.300">
    <property type="entry name" value="P-loop containing nucleotide triphosphate hydrolases"/>
    <property type="match status" value="1"/>
</dbReference>
<dbReference type="eggNOG" id="ENOG502S3K0">
    <property type="taxonomic scope" value="Eukaryota"/>
</dbReference>
<evidence type="ECO:0008006" key="3">
    <source>
        <dbReference type="Google" id="ProtNLM"/>
    </source>
</evidence>
<dbReference type="AlphaFoldDB" id="S7Z4W5"/>
<dbReference type="HOGENOM" id="CLU_033907_2_0_1"/>
<dbReference type="InterPro" id="IPR053226">
    <property type="entry name" value="Pyrrolopyrazine_biosynth_F"/>
</dbReference>
<dbReference type="EMBL" id="KB644408">
    <property type="protein sequence ID" value="EPS25149.1"/>
    <property type="molecule type" value="Genomic_DNA"/>
</dbReference>
<dbReference type="PANTHER" id="PTHR48419:SF1">
    <property type="entry name" value="SULFOTRANSFERASE DOMAIN-CONTAINING PROTEIN"/>
    <property type="match status" value="1"/>
</dbReference>
<gene>
    <name evidence="1" type="ORF">PDE_00080</name>
</gene>
<dbReference type="PhylomeDB" id="S7Z4W5"/>
<dbReference type="SUPFAM" id="SSF52540">
    <property type="entry name" value="P-loop containing nucleoside triphosphate hydrolases"/>
    <property type="match status" value="1"/>
</dbReference>
<dbReference type="Proteomes" id="UP000019376">
    <property type="component" value="Unassembled WGS sequence"/>
</dbReference>
<evidence type="ECO:0000313" key="1">
    <source>
        <dbReference type="EMBL" id="EPS25149.1"/>
    </source>
</evidence>
<evidence type="ECO:0000313" key="2">
    <source>
        <dbReference type="Proteomes" id="UP000019376"/>
    </source>
</evidence>
<dbReference type="InterPro" id="IPR027417">
    <property type="entry name" value="P-loop_NTPase"/>
</dbReference>
<name>S7Z4W5_PENO1</name>
<dbReference type="OrthoDB" id="3650366at2759"/>